<dbReference type="Proteomes" id="UP001235939">
    <property type="component" value="Chromosome 11"/>
</dbReference>
<dbReference type="Gene3D" id="3.30.70.270">
    <property type="match status" value="1"/>
</dbReference>
<reference evidence="1 2" key="1">
    <citation type="submission" date="2022-01" db="EMBL/GenBank/DDBJ databases">
        <title>A chromosomal length assembly of Cordylochernes scorpioides.</title>
        <authorList>
            <person name="Zeh D."/>
            <person name="Zeh J."/>
        </authorList>
    </citation>
    <scope>NUCLEOTIDE SEQUENCE [LARGE SCALE GENOMIC DNA]</scope>
    <source>
        <strain evidence="1">IN4F17</strain>
        <tissue evidence="1">Whole Body</tissue>
    </source>
</reference>
<dbReference type="EMBL" id="CP092873">
    <property type="protein sequence ID" value="UYV73867.1"/>
    <property type="molecule type" value="Genomic_DNA"/>
</dbReference>
<evidence type="ECO:0000313" key="2">
    <source>
        <dbReference type="Proteomes" id="UP001235939"/>
    </source>
</evidence>
<name>A0ABY6L033_9ARAC</name>
<accession>A0ABY6L033</accession>
<dbReference type="InterPro" id="IPR043128">
    <property type="entry name" value="Rev_trsase/Diguanyl_cyclase"/>
</dbReference>
<protein>
    <submittedName>
        <fullName evidence="1">Uncharacterized protein</fullName>
    </submittedName>
</protein>
<organism evidence="1 2">
    <name type="scientific">Cordylochernes scorpioides</name>
    <dbReference type="NCBI Taxonomy" id="51811"/>
    <lineage>
        <taxon>Eukaryota</taxon>
        <taxon>Metazoa</taxon>
        <taxon>Ecdysozoa</taxon>
        <taxon>Arthropoda</taxon>
        <taxon>Chelicerata</taxon>
        <taxon>Arachnida</taxon>
        <taxon>Pseudoscorpiones</taxon>
        <taxon>Cheliferoidea</taxon>
        <taxon>Chernetidae</taxon>
        <taxon>Cordylochernes</taxon>
    </lineage>
</organism>
<proteinExistence type="predicted"/>
<gene>
    <name evidence="1" type="ORF">LAZ67_11001208</name>
</gene>
<evidence type="ECO:0000313" key="1">
    <source>
        <dbReference type="EMBL" id="UYV73867.1"/>
    </source>
</evidence>
<sequence length="92" mass="10288">MNLASRLHDKTIFSINQPFCSCSDDLAFSSSQVMFVDLCNAAQTFQRPINEVSHGLEFAYIKDVLIASNSEEHLSHLRFSSIVSSPPSHQKD</sequence>
<keyword evidence="2" id="KW-1185">Reference proteome</keyword>